<evidence type="ECO:0000313" key="3">
    <source>
        <dbReference type="Proteomes" id="UP000307440"/>
    </source>
</evidence>
<protein>
    <submittedName>
        <fullName evidence="2">Uncharacterized protein</fullName>
    </submittedName>
</protein>
<reference evidence="2 3" key="1">
    <citation type="journal article" date="2019" name="Nat. Ecol. Evol.">
        <title>Megaphylogeny resolves global patterns of mushroom evolution.</title>
        <authorList>
            <person name="Varga T."/>
            <person name="Krizsan K."/>
            <person name="Foldi C."/>
            <person name="Dima B."/>
            <person name="Sanchez-Garcia M."/>
            <person name="Sanchez-Ramirez S."/>
            <person name="Szollosi G.J."/>
            <person name="Szarkandi J.G."/>
            <person name="Papp V."/>
            <person name="Albert L."/>
            <person name="Andreopoulos W."/>
            <person name="Angelini C."/>
            <person name="Antonin V."/>
            <person name="Barry K.W."/>
            <person name="Bougher N.L."/>
            <person name="Buchanan P."/>
            <person name="Buyck B."/>
            <person name="Bense V."/>
            <person name="Catcheside P."/>
            <person name="Chovatia M."/>
            <person name="Cooper J."/>
            <person name="Damon W."/>
            <person name="Desjardin D."/>
            <person name="Finy P."/>
            <person name="Geml J."/>
            <person name="Haridas S."/>
            <person name="Hughes K."/>
            <person name="Justo A."/>
            <person name="Karasinski D."/>
            <person name="Kautmanova I."/>
            <person name="Kiss B."/>
            <person name="Kocsube S."/>
            <person name="Kotiranta H."/>
            <person name="LaButti K.M."/>
            <person name="Lechner B.E."/>
            <person name="Liimatainen K."/>
            <person name="Lipzen A."/>
            <person name="Lukacs Z."/>
            <person name="Mihaltcheva S."/>
            <person name="Morgado L.N."/>
            <person name="Niskanen T."/>
            <person name="Noordeloos M.E."/>
            <person name="Ohm R.A."/>
            <person name="Ortiz-Santana B."/>
            <person name="Ovrebo C."/>
            <person name="Racz N."/>
            <person name="Riley R."/>
            <person name="Savchenko A."/>
            <person name="Shiryaev A."/>
            <person name="Soop K."/>
            <person name="Spirin V."/>
            <person name="Szebenyi C."/>
            <person name="Tomsovsky M."/>
            <person name="Tulloss R.E."/>
            <person name="Uehling J."/>
            <person name="Grigoriev I.V."/>
            <person name="Vagvolgyi C."/>
            <person name="Papp T."/>
            <person name="Martin F.M."/>
            <person name="Miettinen O."/>
            <person name="Hibbett D.S."/>
            <person name="Nagy L.G."/>
        </authorList>
    </citation>
    <scope>NUCLEOTIDE SEQUENCE [LARGE SCALE GENOMIC DNA]</scope>
    <source>
        <strain evidence="2 3">CBS 121175</strain>
    </source>
</reference>
<evidence type="ECO:0000256" key="1">
    <source>
        <dbReference type="SAM" id="MobiDB-lite"/>
    </source>
</evidence>
<evidence type="ECO:0000313" key="2">
    <source>
        <dbReference type="EMBL" id="TFK26624.1"/>
    </source>
</evidence>
<proteinExistence type="predicted"/>
<feature type="region of interest" description="Disordered" evidence="1">
    <location>
        <begin position="32"/>
        <end position="52"/>
    </location>
</feature>
<gene>
    <name evidence="2" type="ORF">FA15DRAFT_731168</name>
</gene>
<dbReference type="EMBL" id="ML210173">
    <property type="protein sequence ID" value="TFK26624.1"/>
    <property type="molecule type" value="Genomic_DNA"/>
</dbReference>
<name>A0A5C3L0X7_COPMA</name>
<dbReference type="Proteomes" id="UP000307440">
    <property type="component" value="Unassembled WGS sequence"/>
</dbReference>
<keyword evidence="3" id="KW-1185">Reference proteome</keyword>
<accession>A0A5C3L0X7</accession>
<dbReference type="AlphaFoldDB" id="A0A5C3L0X7"/>
<sequence>MPMSAVQPKSPTLWKPMFAMVQTPDRNIYAFDPATANSSNGRRTATSGLTGRGALDSLEPQKKAHPCCSFEFCSASTTMADPHLHSSLPPHLCLNNHRRHDQLVIKHNPRNNQMSTWNAPVQETVTVFHDPLNLVQKVIYRTDEMHTEFNAFRTAMTARIEALKNQGSR</sequence>
<organism evidence="2 3">
    <name type="scientific">Coprinopsis marcescibilis</name>
    <name type="common">Agaric fungus</name>
    <name type="synonym">Psathyrella marcescibilis</name>
    <dbReference type="NCBI Taxonomy" id="230819"/>
    <lineage>
        <taxon>Eukaryota</taxon>
        <taxon>Fungi</taxon>
        <taxon>Dikarya</taxon>
        <taxon>Basidiomycota</taxon>
        <taxon>Agaricomycotina</taxon>
        <taxon>Agaricomycetes</taxon>
        <taxon>Agaricomycetidae</taxon>
        <taxon>Agaricales</taxon>
        <taxon>Agaricineae</taxon>
        <taxon>Psathyrellaceae</taxon>
        <taxon>Coprinopsis</taxon>
    </lineage>
</organism>
<feature type="compositionally biased region" description="Polar residues" evidence="1">
    <location>
        <begin position="35"/>
        <end position="49"/>
    </location>
</feature>